<evidence type="ECO:0000256" key="4">
    <source>
        <dbReference type="ARBA" id="ARBA00022785"/>
    </source>
</evidence>
<keyword evidence="2 5" id="KW-0808">Transferase</keyword>
<keyword evidence="4 5" id="KW-0671">Queuosine biosynthesis</keyword>
<comment type="subcellular location">
    <subcellularLocation>
        <location evidence="5">Cytoplasm</location>
    </subcellularLocation>
</comment>
<comment type="pathway">
    <text evidence="5">tRNA modification; tRNA-queuosine biosynthesis.</text>
</comment>
<dbReference type="InterPro" id="IPR042118">
    <property type="entry name" value="QueA_dom1"/>
</dbReference>
<keyword evidence="3 5" id="KW-0949">S-adenosyl-L-methionine</keyword>
<dbReference type="PANTHER" id="PTHR30307:SF0">
    <property type="entry name" value="S-ADENOSYLMETHIONINE:TRNA RIBOSYLTRANSFERASE-ISOMERASE"/>
    <property type="match status" value="1"/>
</dbReference>
<evidence type="ECO:0000256" key="5">
    <source>
        <dbReference type="HAMAP-Rule" id="MF_00113"/>
    </source>
</evidence>
<proteinExistence type="inferred from homology"/>
<dbReference type="NCBIfam" id="TIGR00113">
    <property type="entry name" value="queA"/>
    <property type="match status" value="1"/>
</dbReference>
<dbReference type="InterPro" id="IPR042119">
    <property type="entry name" value="QueA_dom2"/>
</dbReference>
<comment type="catalytic activity">
    <reaction evidence="5">
        <text>7-aminomethyl-7-carbaguanosine(34) in tRNA + S-adenosyl-L-methionine = epoxyqueuosine(34) in tRNA + adenine + L-methionine + 2 H(+)</text>
        <dbReference type="Rhea" id="RHEA:32155"/>
        <dbReference type="Rhea" id="RHEA-COMP:10342"/>
        <dbReference type="Rhea" id="RHEA-COMP:18582"/>
        <dbReference type="ChEBI" id="CHEBI:15378"/>
        <dbReference type="ChEBI" id="CHEBI:16708"/>
        <dbReference type="ChEBI" id="CHEBI:57844"/>
        <dbReference type="ChEBI" id="CHEBI:59789"/>
        <dbReference type="ChEBI" id="CHEBI:82833"/>
        <dbReference type="ChEBI" id="CHEBI:194443"/>
        <dbReference type="EC" id="2.4.99.17"/>
    </reaction>
</comment>
<dbReference type="NCBIfam" id="NF001140">
    <property type="entry name" value="PRK00147.1"/>
    <property type="match status" value="1"/>
</dbReference>
<dbReference type="EMBL" id="JARJFB010000041">
    <property type="protein sequence ID" value="MEA0970737.1"/>
    <property type="molecule type" value="Genomic_DNA"/>
</dbReference>
<dbReference type="Gene3D" id="3.40.1780.10">
    <property type="entry name" value="QueA-like"/>
    <property type="match status" value="1"/>
</dbReference>
<dbReference type="RefSeq" id="WP_322776638.1">
    <property type="nucleotide sequence ID" value="NZ_JARJFB010000041.1"/>
</dbReference>
<accession>A0ABU5NC71</accession>
<dbReference type="InterPro" id="IPR036100">
    <property type="entry name" value="QueA_sf"/>
</dbReference>
<dbReference type="Proteomes" id="UP001291687">
    <property type="component" value="Unassembled WGS sequence"/>
</dbReference>
<evidence type="ECO:0000313" key="7">
    <source>
        <dbReference type="Proteomes" id="UP001291687"/>
    </source>
</evidence>
<evidence type="ECO:0000256" key="2">
    <source>
        <dbReference type="ARBA" id="ARBA00022679"/>
    </source>
</evidence>
<protein>
    <recommendedName>
        <fullName evidence="5">S-adenosylmethionine:tRNA ribosyltransferase-isomerase</fullName>
        <ecNumber evidence="5">2.4.99.17</ecNumber>
    </recommendedName>
    <alternativeName>
        <fullName evidence="5">Queuosine biosynthesis protein QueA</fullName>
    </alternativeName>
</protein>
<comment type="subunit">
    <text evidence="5">Monomer.</text>
</comment>
<dbReference type="InterPro" id="IPR003699">
    <property type="entry name" value="QueA"/>
</dbReference>
<dbReference type="EC" id="2.4.99.17" evidence="5"/>
<comment type="function">
    <text evidence="5">Transfers and isomerizes the ribose moiety from AdoMet to the 7-aminomethyl group of 7-deazaguanine (preQ1-tRNA) to give epoxyqueuosine (oQ-tRNA).</text>
</comment>
<name>A0ABU5NC71_9RICK</name>
<dbReference type="Gene3D" id="2.40.10.240">
    <property type="entry name" value="QueA-like"/>
    <property type="match status" value="1"/>
</dbReference>
<dbReference type="SUPFAM" id="SSF111337">
    <property type="entry name" value="QueA-like"/>
    <property type="match status" value="1"/>
</dbReference>
<sequence>MRLSDFDFDLPEELIAQEPSDLRDHSNLLIPSPIKSQIVKFYNLPDYLVAGDLLVFNNSRVINAKLILKKNNKEININLNRPIGDNIWLGFARPSRKLDEGEEFSFGKHKLKIKKKLEFGEIEIKFYLEGISLFDFLDQYGLVPLPQYIKRSKIKKEDVDRYQNVYSEPKGSVAAATAGLHFSSELMEKIIAKNIDMVFVTLHVGAGTFLPVKTENIADHKMHSEWCEVPKETADKINKAKKDGRRVIVVGTTAMRTLESCSDNKVVFAGSKETSIFITPGYKFQIADVLITNFHLPKSTLFMLVCAFAGYEEMKNIYKYAIDNKMRFFSYGDAMMIERKTSK</sequence>
<keyword evidence="7" id="KW-1185">Reference proteome</keyword>
<evidence type="ECO:0000256" key="1">
    <source>
        <dbReference type="ARBA" id="ARBA00022490"/>
    </source>
</evidence>
<dbReference type="HAMAP" id="MF_00113">
    <property type="entry name" value="QueA"/>
    <property type="match status" value="1"/>
</dbReference>
<organism evidence="6 7">
    <name type="scientific">Candidatus Megaera venefica</name>
    <dbReference type="NCBI Taxonomy" id="2055910"/>
    <lineage>
        <taxon>Bacteria</taxon>
        <taxon>Pseudomonadati</taxon>
        <taxon>Pseudomonadota</taxon>
        <taxon>Alphaproteobacteria</taxon>
        <taxon>Rickettsiales</taxon>
        <taxon>Rickettsiaceae</taxon>
        <taxon>Candidatus Megaera</taxon>
    </lineage>
</organism>
<dbReference type="Pfam" id="PF02547">
    <property type="entry name" value="Queuosine_synth"/>
    <property type="match status" value="1"/>
</dbReference>
<keyword evidence="1 5" id="KW-0963">Cytoplasm</keyword>
<evidence type="ECO:0000313" key="6">
    <source>
        <dbReference type="EMBL" id="MEA0970737.1"/>
    </source>
</evidence>
<reference evidence="6 7" key="1">
    <citation type="submission" date="2023-03" db="EMBL/GenBank/DDBJ databases">
        <title>Host association and intracellularity evolved multiple times independently in the Rickettsiales.</title>
        <authorList>
            <person name="Castelli M."/>
            <person name="Nardi T."/>
            <person name="Gammuto L."/>
            <person name="Bellinzona G."/>
            <person name="Sabaneyeva E."/>
            <person name="Potekhin A."/>
            <person name="Serra V."/>
            <person name="Petroni G."/>
            <person name="Sassera D."/>
        </authorList>
    </citation>
    <scope>NUCLEOTIDE SEQUENCE [LARGE SCALE GENOMIC DNA]</scope>
    <source>
        <strain evidence="6 7">Sr 2-6</strain>
    </source>
</reference>
<evidence type="ECO:0000256" key="3">
    <source>
        <dbReference type="ARBA" id="ARBA00022691"/>
    </source>
</evidence>
<gene>
    <name evidence="5" type="primary">queA</name>
    <name evidence="6" type="ORF">Megvenef_00705</name>
</gene>
<comment type="similarity">
    <text evidence="5">Belongs to the QueA family.</text>
</comment>
<dbReference type="PANTHER" id="PTHR30307">
    <property type="entry name" value="S-ADENOSYLMETHIONINE:TRNA RIBOSYLTRANSFERASE-ISOMERASE"/>
    <property type="match status" value="1"/>
</dbReference>
<comment type="caution">
    <text evidence="6">The sequence shown here is derived from an EMBL/GenBank/DDBJ whole genome shotgun (WGS) entry which is preliminary data.</text>
</comment>